<dbReference type="OrthoDB" id="3552888at2759"/>
<gene>
    <name evidence="2" type="ORF">VFPPC_14667</name>
</gene>
<dbReference type="RefSeq" id="XP_018141075.1">
    <property type="nucleotide sequence ID" value="XM_018292435.1"/>
</dbReference>
<dbReference type="STRING" id="1380566.A0A179FD47"/>
<organism evidence="2 3">
    <name type="scientific">Pochonia chlamydosporia 170</name>
    <dbReference type="NCBI Taxonomy" id="1380566"/>
    <lineage>
        <taxon>Eukaryota</taxon>
        <taxon>Fungi</taxon>
        <taxon>Dikarya</taxon>
        <taxon>Ascomycota</taxon>
        <taxon>Pezizomycotina</taxon>
        <taxon>Sordariomycetes</taxon>
        <taxon>Hypocreomycetidae</taxon>
        <taxon>Hypocreales</taxon>
        <taxon>Clavicipitaceae</taxon>
        <taxon>Pochonia</taxon>
    </lineage>
</organism>
<accession>A0A179FD47</accession>
<dbReference type="Proteomes" id="UP000078397">
    <property type="component" value="Unassembled WGS sequence"/>
</dbReference>
<feature type="chain" id="PRO_5008101586" evidence="1">
    <location>
        <begin position="23"/>
        <end position="205"/>
    </location>
</feature>
<dbReference type="PANTHER" id="PTHR35605:SF1">
    <property type="entry name" value="ECP2 EFFECTOR PROTEIN DOMAIN-CONTAINING PROTEIN-RELATED"/>
    <property type="match status" value="1"/>
</dbReference>
<keyword evidence="1" id="KW-0732">Signal</keyword>
<evidence type="ECO:0000313" key="3">
    <source>
        <dbReference type="Proteomes" id="UP000078397"/>
    </source>
</evidence>
<dbReference type="KEGG" id="pchm:VFPPC_14667"/>
<dbReference type="AlphaFoldDB" id="A0A179FD47"/>
<dbReference type="GeneID" id="28856429"/>
<dbReference type="EMBL" id="LSBJ02000006">
    <property type="protein sequence ID" value="OAQ63495.1"/>
    <property type="molecule type" value="Genomic_DNA"/>
</dbReference>
<evidence type="ECO:0000256" key="1">
    <source>
        <dbReference type="SAM" id="SignalP"/>
    </source>
</evidence>
<keyword evidence="3" id="KW-1185">Reference proteome</keyword>
<evidence type="ECO:0000313" key="2">
    <source>
        <dbReference type="EMBL" id="OAQ63495.1"/>
    </source>
</evidence>
<name>A0A179FD47_METCM</name>
<sequence>MPTFKSLAILCLLPLQALVAQAIEAPLPNYTVEDIIWDIEVFPGQERQNFTGTIQEVTRQVLAINPQWELPVANKSAPRTDMETLEKRVWTDWKTLNCGGGPYKWATANSDVIREGIEYLRGLSEDPRQRPQNRPGGCGRVSCSYNSAIWWCNDNKVLWTLDYWTDIGDGAFFINFRCANDQTRRVVGQAFTSVNWNVIVRGDKC</sequence>
<proteinExistence type="predicted"/>
<comment type="caution">
    <text evidence="2">The sequence shown here is derived from an EMBL/GenBank/DDBJ whole genome shotgun (WGS) entry which is preliminary data.</text>
</comment>
<reference evidence="2 3" key="1">
    <citation type="journal article" date="2016" name="PLoS Pathog.">
        <title>Biosynthesis of antibiotic leucinostatins in bio-control fungus Purpureocillium lilacinum and their inhibition on phytophthora revealed by genome mining.</title>
        <authorList>
            <person name="Wang G."/>
            <person name="Liu Z."/>
            <person name="Lin R."/>
            <person name="Li E."/>
            <person name="Mao Z."/>
            <person name="Ling J."/>
            <person name="Yang Y."/>
            <person name="Yin W.B."/>
            <person name="Xie B."/>
        </authorList>
    </citation>
    <scope>NUCLEOTIDE SEQUENCE [LARGE SCALE GENOMIC DNA]</scope>
    <source>
        <strain evidence="2">170</strain>
    </source>
</reference>
<protein>
    <submittedName>
        <fullName evidence="2">Uncharacterized protein</fullName>
    </submittedName>
</protein>
<feature type="signal peptide" evidence="1">
    <location>
        <begin position="1"/>
        <end position="22"/>
    </location>
</feature>
<dbReference type="PANTHER" id="PTHR35605">
    <property type="entry name" value="ECP2 EFFECTOR PROTEIN DOMAIN-CONTAINING PROTEIN-RELATED"/>
    <property type="match status" value="1"/>
</dbReference>